<dbReference type="InterPro" id="IPR036236">
    <property type="entry name" value="Znf_C2H2_sf"/>
</dbReference>
<proteinExistence type="evidence at transcript level"/>
<dbReference type="PROSITE" id="PS00028">
    <property type="entry name" value="ZINC_FINGER_C2H2_1"/>
    <property type="match status" value="4"/>
</dbReference>
<feature type="domain" description="C2H2-type" evidence="6">
    <location>
        <begin position="57"/>
        <end position="84"/>
    </location>
</feature>
<feature type="non-terminal residue" evidence="7">
    <location>
        <position position="427"/>
    </location>
</feature>
<evidence type="ECO:0000259" key="6">
    <source>
        <dbReference type="PROSITE" id="PS50157"/>
    </source>
</evidence>
<keyword evidence="1" id="KW-0479">Metal-binding</keyword>
<evidence type="ECO:0000256" key="2">
    <source>
        <dbReference type="ARBA" id="ARBA00022737"/>
    </source>
</evidence>
<reference evidence="7" key="1">
    <citation type="journal article" date="2014" name="Insect Biochem. Mol. Biol.">
        <title>An insight into the sialome of the frog biting fly, Corethrella appendiculata.</title>
        <authorList>
            <person name="Ribeiro J.M.C."/>
            <person name="Chagas A.C."/>
            <person name="Pham V.M."/>
            <person name="Lounibos L.P."/>
            <person name="Calvo E."/>
        </authorList>
    </citation>
    <scope>NUCLEOTIDE SEQUENCE</scope>
    <source>
        <tissue evidence="7">Salivary glands</tissue>
    </source>
</reference>
<keyword evidence="4" id="KW-0862">Zinc</keyword>
<keyword evidence="2" id="KW-0677">Repeat</keyword>
<dbReference type="SMART" id="SM00355">
    <property type="entry name" value="ZnF_C2H2"/>
    <property type="match status" value="14"/>
</dbReference>
<name>U5EQI2_9DIPT</name>
<sequence>CKMCNKEYSSKHALQKHLKSHEPREECKICFKFIQKQMLTEHMRLHKIEREANPNSLYCSICKKAFSTKRLYAEHMDRHAGRKRYKCKNCGYKFTDIVGYKKHLNNPKAHETVKCKLCLKKFKGFSLLREHQLKEHLAKRSKPRKFNCHLCSYTATRKFHLGQHLLRHEPKIRCKVCSKIVSKGCMDLHLKIHSNNRQDGSNVEPINVAQTLVCSKCNFTCNQKYDLARHLFTHQQVECNICKQLQTKVNIDKHMREEHGIKRKMASNKKNLNIKSNSCSLCSFKTNYKSKLVQHMVTHERRINCKICKKFIAESRMNMHLKNHAKNQDSDKSMTSCVERKFECDTCNFTANRKNNLEKHVLTHQLAFCDICKQYKSKASIEMHLSKQHGIQIKKEKKAKEIRLHSCPKCSYTSKRKQHLQRHILTH</sequence>
<dbReference type="InterPro" id="IPR013087">
    <property type="entry name" value="Znf_C2H2_type"/>
</dbReference>
<evidence type="ECO:0000256" key="5">
    <source>
        <dbReference type="PROSITE-ProRule" id="PRU00042"/>
    </source>
</evidence>
<keyword evidence="3 5" id="KW-0863">Zinc-finger</keyword>
<accession>U5EQI2</accession>
<evidence type="ECO:0000256" key="4">
    <source>
        <dbReference type="ARBA" id="ARBA00022833"/>
    </source>
</evidence>
<dbReference type="GO" id="GO:0008270">
    <property type="term" value="F:zinc ion binding"/>
    <property type="evidence" value="ECO:0007669"/>
    <property type="project" value="UniProtKB-KW"/>
</dbReference>
<dbReference type="PROSITE" id="PS50157">
    <property type="entry name" value="ZINC_FINGER_C2H2_2"/>
    <property type="match status" value="6"/>
</dbReference>
<dbReference type="SUPFAM" id="SSF57667">
    <property type="entry name" value="beta-beta-alpha zinc fingers"/>
    <property type="match status" value="2"/>
</dbReference>
<feature type="domain" description="C2H2-type" evidence="6">
    <location>
        <begin position="405"/>
        <end position="427"/>
    </location>
</feature>
<dbReference type="AlphaFoldDB" id="U5EQI2"/>
<evidence type="ECO:0000256" key="3">
    <source>
        <dbReference type="ARBA" id="ARBA00022771"/>
    </source>
</evidence>
<feature type="domain" description="C2H2-type" evidence="6">
    <location>
        <begin position="1"/>
        <end position="26"/>
    </location>
</feature>
<feature type="domain" description="C2H2-type" evidence="6">
    <location>
        <begin position="85"/>
        <end position="115"/>
    </location>
</feature>
<protein>
    <submittedName>
        <fullName evidence="7">Putative zinc finger protein 26</fullName>
    </submittedName>
</protein>
<feature type="domain" description="C2H2-type" evidence="6">
    <location>
        <begin position="342"/>
        <end position="364"/>
    </location>
</feature>
<dbReference type="Pfam" id="PF00096">
    <property type="entry name" value="zf-C2H2"/>
    <property type="match status" value="4"/>
</dbReference>
<evidence type="ECO:0000256" key="1">
    <source>
        <dbReference type="ARBA" id="ARBA00022723"/>
    </source>
</evidence>
<dbReference type="PANTHER" id="PTHR24379:SF121">
    <property type="entry name" value="C2H2-TYPE DOMAIN-CONTAINING PROTEIN"/>
    <property type="match status" value="1"/>
</dbReference>
<dbReference type="Gene3D" id="3.30.160.60">
    <property type="entry name" value="Classic Zinc Finger"/>
    <property type="match status" value="5"/>
</dbReference>
<feature type="domain" description="C2H2-type" evidence="6">
    <location>
        <begin position="113"/>
        <end position="141"/>
    </location>
</feature>
<organism evidence="7">
    <name type="scientific">Corethrella appendiculata</name>
    <dbReference type="NCBI Taxonomy" id="1370023"/>
    <lineage>
        <taxon>Eukaryota</taxon>
        <taxon>Metazoa</taxon>
        <taxon>Ecdysozoa</taxon>
        <taxon>Arthropoda</taxon>
        <taxon>Hexapoda</taxon>
        <taxon>Insecta</taxon>
        <taxon>Pterygota</taxon>
        <taxon>Neoptera</taxon>
        <taxon>Endopterygota</taxon>
        <taxon>Diptera</taxon>
        <taxon>Nematocera</taxon>
        <taxon>Culicoidea</taxon>
        <taxon>Chaoboridae</taxon>
        <taxon>Corethrella</taxon>
    </lineage>
</organism>
<feature type="non-terminal residue" evidence="7">
    <location>
        <position position="1"/>
    </location>
</feature>
<evidence type="ECO:0000313" key="7">
    <source>
        <dbReference type="EMBL" id="JAB55597.1"/>
    </source>
</evidence>
<dbReference type="PANTHER" id="PTHR24379">
    <property type="entry name" value="KRAB AND ZINC FINGER DOMAIN-CONTAINING"/>
    <property type="match status" value="1"/>
</dbReference>
<dbReference type="EMBL" id="GANO01004274">
    <property type="protein sequence ID" value="JAB55597.1"/>
    <property type="molecule type" value="mRNA"/>
</dbReference>